<evidence type="ECO:0000313" key="1">
    <source>
        <dbReference type="EMBL" id="MBC8177597.1"/>
    </source>
</evidence>
<dbReference type="InterPro" id="IPR012675">
    <property type="entry name" value="Beta-grasp_dom_sf"/>
</dbReference>
<dbReference type="Proteomes" id="UP000650524">
    <property type="component" value="Unassembled WGS sequence"/>
</dbReference>
<reference evidence="1 2" key="1">
    <citation type="submission" date="2020-08" db="EMBL/GenBank/DDBJ databases">
        <title>Bridging the membrane lipid divide: bacteria of the FCB group superphylum have the potential to synthesize archaeal ether lipids.</title>
        <authorList>
            <person name="Villanueva L."/>
            <person name="Von Meijenfeldt F.A.B."/>
            <person name="Westbye A.B."/>
            <person name="Yadav S."/>
            <person name="Hopmans E.C."/>
            <person name="Dutilh B.E."/>
            <person name="Sinninghe Damste J.S."/>
        </authorList>
    </citation>
    <scope>NUCLEOTIDE SEQUENCE [LARGE SCALE GENOMIC DNA]</scope>
    <source>
        <strain evidence="1">NIOZ-UU27</strain>
    </source>
</reference>
<dbReference type="AlphaFoldDB" id="A0A8J6MZS1"/>
<proteinExistence type="predicted"/>
<protein>
    <submittedName>
        <fullName evidence="1">MoaD/ThiS family protein</fullName>
    </submittedName>
</protein>
<accession>A0A8J6MZS1</accession>
<organism evidence="1 2">
    <name type="scientific">Candidatus Desulfacyla euxinica</name>
    <dbReference type="NCBI Taxonomy" id="2841693"/>
    <lineage>
        <taxon>Bacteria</taxon>
        <taxon>Deltaproteobacteria</taxon>
        <taxon>Candidatus Desulfacyla</taxon>
    </lineage>
</organism>
<dbReference type="Gene3D" id="3.10.20.30">
    <property type="match status" value="1"/>
</dbReference>
<evidence type="ECO:0000313" key="2">
    <source>
        <dbReference type="Proteomes" id="UP000650524"/>
    </source>
</evidence>
<dbReference type="InterPro" id="IPR003749">
    <property type="entry name" value="ThiS/MoaD-like"/>
</dbReference>
<sequence length="87" mass="9530">MAIRVTFGEPICRQVGSREKEVSLRKEDSETSITLVQLARRLGVKIEDSEGSLMILVNGKVAPHTSHHELPLQDGDHVELFVPLAGG</sequence>
<gene>
    <name evidence="1" type="ORF">H8E19_09345</name>
</gene>
<dbReference type="EMBL" id="JACNJD010000219">
    <property type="protein sequence ID" value="MBC8177597.1"/>
    <property type="molecule type" value="Genomic_DNA"/>
</dbReference>
<name>A0A8J6MZS1_9DELT</name>
<dbReference type="InterPro" id="IPR016155">
    <property type="entry name" value="Mopterin_synth/thiamin_S_b"/>
</dbReference>
<dbReference type="Pfam" id="PF02597">
    <property type="entry name" value="ThiS"/>
    <property type="match status" value="1"/>
</dbReference>
<comment type="caution">
    <text evidence="1">The sequence shown here is derived from an EMBL/GenBank/DDBJ whole genome shotgun (WGS) entry which is preliminary data.</text>
</comment>
<dbReference type="SUPFAM" id="SSF54285">
    <property type="entry name" value="MoaD/ThiS"/>
    <property type="match status" value="1"/>
</dbReference>